<sequence>MKLSISNLEQLSGVSIHTIRIWERRYHALEPQRSSGGTRFYTDQDLKRLLNIVSLQQAGVKISQACSLSAEEMDELLAQDLKTSISSDANHEFYISQLLKAGVEYDEPSFTTLLDRCINDCGMLDSYKEVIFPLMQRLGLMWRLDHICPAHEHFISAIVRQKLMSAINSIPIANQKETTWLLFLPEDEGHDIPLLFANFILRSHGVKVVYLGERVPMDSIVDAQNTIHAENLLFFMVRQRPIKEAADYLAELARTFTGSNIYLAGNGKLIGELQLPANVTWFSSISSLTQILNGENG</sequence>
<dbReference type="InterPro" id="IPR047057">
    <property type="entry name" value="MerR_fam"/>
</dbReference>
<dbReference type="Gene3D" id="1.10.1660.10">
    <property type="match status" value="1"/>
</dbReference>
<evidence type="ECO:0000256" key="3">
    <source>
        <dbReference type="ARBA" id="ARBA00023125"/>
    </source>
</evidence>
<evidence type="ECO:0000259" key="5">
    <source>
        <dbReference type="PROSITE" id="PS50937"/>
    </source>
</evidence>
<keyword evidence="2" id="KW-0805">Transcription regulation</keyword>
<dbReference type="CDD" id="cd01104">
    <property type="entry name" value="HTH_MlrA-CarA"/>
    <property type="match status" value="1"/>
</dbReference>
<dbReference type="EMBL" id="JABMKV010000001">
    <property type="protein sequence ID" value="NQX30618.1"/>
    <property type="molecule type" value="Genomic_DNA"/>
</dbReference>
<dbReference type="Proteomes" id="UP000762110">
    <property type="component" value="Unassembled WGS sequence"/>
</dbReference>
<protein>
    <submittedName>
        <fullName evidence="6">MerR family transcriptional regulator</fullName>
    </submittedName>
</protein>
<proteinExistence type="predicted"/>
<accession>A0ABX2D979</accession>
<dbReference type="PANTHER" id="PTHR30204">
    <property type="entry name" value="REDOX-CYCLING DRUG-SENSING TRANSCRIPTIONAL ACTIVATOR SOXR"/>
    <property type="match status" value="1"/>
</dbReference>
<dbReference type="SMART" id="SM00422">
    <property type="entry name" value="HTH_MERR"/>
    <property type="match status" value="1"/>
</dbReference>
<dbReference type="InterPro" id="IPR036724">
    <property type="entry name" value="Cobalamin-bd_sf"/>
</dbReference>
<dbReference type="Pfam" id="PF02607">
    <property type="entry name" value="B12-binding_2"/>
    <property type="match status" value="1"/>
</dbReference>
<keyword evidence="4" id="KW-0804">Transcription</keyword>
<keyword evidence="7" id="KW-1185">Reference proteome</keyword>
<keyword evidence="1" id="KW-0678">Repressor</keyword>
<evidence type="ECO:0000313" key="7">
    <source>
        <dbReference type="Proteomes" id="UP000762110"/>
    </source>
</evidence>
<dbReference type="InterPro" id="IPR000551">
    <property type="entry name" value="MerR-type_HTH_dom"/>
</dbReference>
<dbReference type="InterPro" id="IPR009061">
    <property type="entry name" value="DNA-bd_dom_put_sf"/>
</dbReference>
<dbReference type="Pfam" id="PF13411">
    <property type="entry name" value="MerR_1"/>
    <property type="match status" value="1"/>
</dbReference>
<feature type="domain" description="HTH merR-type" evidence="5">
    <location>
        <begin position="2"/>
        <end position="68"/>
    </location>
</feature>
<keyword evidence="3" id="KW-0238">DNA-binding</keyword>
<gene>
    <name evidence="6" type="ORF">HQN85_02715</name>
</gene>
<dbReference type="SUPFAM" id="SSF46955">
    <property type="entry name" value="Putative DNA-binding domain"/>
    <property type="match status" value="1"/>
</dbReference>
<evidence type="ECO:0000256" key="1">
    <source>
        <dbReference type="ARBA" id="ARBA00022491"/>
    </source>
</evidence>
<comment type="caution">
    <text evidence="6">The sequence shown here is derived from an EMBL/GenBank/DDBJ whole genome shotgun (WGS) entry which is preliminary data.</text>
</comment>
<organism evidence="6 7">
    <name type="scientific">Pedobacter boryungensis</name>
    <dbReference type="NCBI Taxonomy" id="869962"/>
    <lineage>
        <taxon>Bacteria</taxon>
        <taxon>Pseudomonadati</taxon>
        <taxon>Bacteroidota</taxon>
        <taxon>Sphingobacteriia</taxon>
        <taxon>Sphingobacteriales</taxon>
        <taxon>Sphingobacteriaceae</taxon>
        <taxon>Pedobacter</taxon>
    </lineage>
</organism>
<dbReference type="Gene3D" id="1.10.1240.10">
    <property type="entry name" value="Methionine synthase domain"/>
    <property type="match status" value="1"/>
</dbReference>
<reference evidence="6 7" key="1">
    <citation type="submission" date="2020-05" db="EMBL/GenBank/DDBJ databases">
        <title>Description of Pedobacter foliorum sp. nov.</title>
        <authorList>
            <person name="Qi S."/>
            <person name="Carlier A."/>
            <person name="Cnockaert M."/>
            <person name="Vandamme P."/>
        </authorList>
    </citation>
    <scope>NUCLEOTIDE SEQUENCE [LARGE SCALE GENOMIC DNA]</scope>
    <source>
        <strain evidence="6 7">LMG 31300</strain>
    </source>
</reference>
<evidence type="ECO:0000256" key="4">
    <source>
        <dbReference type="ARBA" id="ARBA00023163"/>
    </source>
</evidence>
<dbReference type="RefSeq" id="WP_173268805.1">
    <property type="nucleotide sequence ID" value="NZ_JABMKV010000001.1"/>
</dbReference>
<dbReference type="InterPro" id="IPR036594">
    <property type="entry name" value="Meth_synthase_dom"/>
</dbReference>
<dbReference type="InterPro" id="IPR003759">
    <property type="entry name" value="Cbl-bd_cap"/>
</dbReference>
<dbReference type="SUPFAM" id="SSF52242">
    <property type="entry name" value="Cobalamin (vitamin B12)-binding domain"/>
    <property type="match status" value="1"/>
</dbReference>
<dbReference type="Gene3D" id="3.40.50.280">
    <property type="entry name" value="Cobalamin-binding domain"/>
    <property type="match status" value="1"/>
</dbReference>
<dbReference type="PROSITE" id="PS50937">
    <property type="entry name" value="HTH_MERR_2"/>
    <property type="match status" value="1"/>
</dbReference>
<dbReference type="PANTHER" id="PTHR30204:SF69">
    <property type="entry name" value="MERR-FAMILY TRANSCRIPTIONAL REGULATOR"/>
    <property type="match status" value="1"/>
</dbReference>
<name>A0ABX2D979_9SPHI</name>
<evidence type="ECO:0000256" key="2">
    <source>
        <dbReference type="ARBA" id="ARBA00023015"/>
    </source>
</evidence>
<evidence type="ECO:0000313" key="6">
    <source>
        <dbReference type="EMBL" id="NQX30618.1"/>
    </source>
</evidence>